<gene>
    <name evidence="1" type="ORF">LEA_16833</name>
</gene>
<feature type="non-terminal residue" evidence="1">
    <location>
        <position position="1"/>
    </location>
</feature>
<accession>K1SZ14</accession>
<dbReference type="InterPro" id="IPR030890">
    <property type="entry name" value="LP_HExxH_w_TonB"/>
</dbReference>
<proteinExistence type="predicted"/>
<dbReference type="Pfam" id="PF15890">
    <property type="entry name" value="Peptidase_Mx1"/>
    <property type="match status" value="1"/>
</dbReference>
<dbReference type="Gene3D" id="3.40.390.70">
    <property type="match status" value="1"/>
</dbReference>
<dbReference type="EMBL" id="AJWY01011511">
    <property type="protein sequence ID" value="EKC52551.1"/>
    <property type="molecule type" value="Genomic_DNA"/>
</dbReference>
<evidence type="ECO:0000313" key="1">
    <source>
        <dbReference type="EMBL" id="EKC52551.1"/>
    </source>
</evidence>
<protein>
    <submittedName>
        <fullName evidence="1">Uncharacterized protein</fullName>
    </submittedName>
</protein>
<comment type="caution">
    <text evidence="1">The sequence shown here is derived from an EMBL/GenBank/DDBJ whole genome shotgun (WGS) entry which is preliminary data.</text>
</comment>
<name>K1SZ14_9ZZZZ</name>
<dbReference type="AlphaFoldDB" id="K1SZ14"/>
<sequence length="49" mass="5824">SSGREKIEAKFEIVYNYMKNSWNIDLNELRDIVLRRAAEAPYLDFESLD</sequence>
<organism evidence="1">
    <name type="scientific">human gut metagenome</name>
    <dbReference type="NCBI Taxonomy" id="408170"/>
    <lineage>
        <taxon>unclassified sequences</taxon>
        <taxon>metagenomes</taxon>
        <taxon>organismal metagenomes</taxon>
    </lineage>
</organism>
<reference evidence="1" key="1">
    <citation type="journal article" date="2013" name="Environ. Microbiol.">
        <title>Microbiota from the distal guts of lean and obese adolescents exhibit partial functional redundancy besides clear differences in community structure.</title>
        <authorList>
            <person name="Ferrer M."/>
            <person name="Ruiz A."/>
            <person name="Lanza F."/>
            <person name="Haange S.B."/>
            <person name="Oberbach A."/>
            <person name="Till H."/>
            <person name="Bargiela R."/>
            <person name="Campoy C."/>
            <person name="Segura M.T."/>
            <person name="Richter M."/>
            <person name="von Bergen M."/>
            <person name="Seifert J."/>
            <person name="Suarez A."/>
        </authorList>
    </citation>
    <scope>NUCLEOTIDE SEQUENCE</scope>
</reference>